<dbReference type="GO" id="GO:0008484">
    <property type="term" value="F:sulfuric ester hydrolase activity"/>
    <property type="evidence" value="ECO:0007669"/>
    <property type="project" value="InterPro"/>
</dbReference>
<keyword evidence="3" id="KW-0325">Glycoprotein</keyword>
<feature type="domain" description="Sulfatase N-terminal" evidence="4">
    <location>
        <begin position="3"/>
        <end position="318"/>
    </location>
</feature>
<dbReference type="PANTHER" id="PTHR10342:SF274">
    <property type="entry name" value="ARYLSULFATASE B"/>
    <property type="match status" value="1"/>
</dbReference>
<keyword evidence="6" id="KW-1185">Reference proteome</keyword>
<comment type="caution">
    <text evidence="5">The sequence shown here is derived from an EMBL/GenBank/DDBJ whole genome shotgun (WGS) entry which is preliminary data.</text>
</comment>
<accession>A0AAD7UMP6</accession>
<sequence>MRELVKRGIELTNYYGQAFCTPARAALMSGMFVHKVGFGGPDILGAIDLEISAWANFSLAGGSAVTLLPGYLAQAGYATHGIGKWNLGHCTDTMLPTARGFDTYFGYFGAGIDYVSHQSEMTATSPNTFEYEGVTYDLYDMVECTPSCTPALDVTGIYSTTLFSRKAVEKIEAFVGRSYESYVYVAYHGVHDDNQINATAASFDAATLATLDELVALRRRNFAVGIHACDRGVGEIKAALDKYSENYVLVVHSDNGGYNCGTYCDSNNWPYRGIKFYDFEGALKVPGVVYANQLIDDTRRGSTYDGLMHHVDWVATFVSGIASKPTALADCSDCDSLNHWPSILDGASEKYDVRDTIYHSLDNQFATLRHRNFKLMIGRSNSSWFPPSHEVVDDIRECMDGGRLNFLFNIDEDPYEQTDLYHVEAYLNHREYLTDLWRVAYDTGVVQRPAPAGFAVNSSAAKRAFYLSTTSANKYVVPWNCSLSNDEEYQ</sequence>
<dbReference type="InterPro" id="IPR017850">
    <property type="entry name" value="Alkaline_phosphatase_core_sf"/>
</dbReference>
<name>A0AAD7UMP6_9STRA</name>
<reference evidence="5" key="1">
    <citation type="submission" date="2023-01" db="EMBL/GenBank/DDBJ databases">
        <title>Metagenome sequencing of chrysophaentin producing Chrysophaeum taylorii.</title>
        <authorList>
            <person name="Davison J."/>
            <person name="Bewley C."/>
        </authorList>
    </citation>
    <scope>NUCLEOTIDE SEQUENCE</scope>
    <source>
        <strain evidence="5">NIES-1699</strain>
    </source>
</reference>
<dbReference type="Pfam" id="PF00884">
    <property type="entry name" value="Sulfatase"/>
    <property type="match status" value="1"/>
</dbReference>
<dbReference type="SUPFAM" id="SSF53649">
    <property type="entry name" value="Alkaline phosphatase-like"/>
    <property type="match status" value="1"/>
</dbReference>
<evidence type="ECO:0000256" key="1">
    <source>
        <dbReference type="ARBA" id="ARBA00022723"/>
    </source>
</evidence>
<keyword evidence="2" id="KW-0106">Calcium</keyword>
<evidence type="ECO:0000256" key="3">
    <source>
        <dbReference type="ARBA" id="ARBA00023180"/>
    </source>
</evidence>
<dbReference type="Gene3D" id="3.30.1120.10">
    <property type="match status" value="1"/>
</dbReference>
<dbReference type="EMBL" id="JAQMWT010000057">
    <property type="protein sequence ID" value="KAJ8612157.1"/>
    <property type="molecule type" value="Genomic_DNA"/>
</dbReference>
<organism evidence="5 6">
    <name type="scientific">Chrysophaeum taylorii</name>
    <dbReference type="NCBI Taxonomy" id="2483200"/>
    <lineage>
        <taxon>Eukaryota</taxon>
        <taxon>Sar</taxon>
        <taxon>Stramenopiles</taxon>
        <taxon>Ochrophyta</taxon>
        <taxon>Pelagophyceae</taxon>
        <taxon>Pelagomonadales</taxon>
        <taxon>Pelagomonadaceae</taxon>
        <taxon>Chrysophaeum</taxon>
    </lineage>
</organism>
<dbReference type="AlphaFoldDB" id="A0AAD7UMP6"/>
<dbReference type="Proteomes" id="UP001230188">
    <property type="component" value="Unassembled WGS sequence"/>
</dbReference>
<evidence type="ECO:0000259" key="4">
    <source>
        <dbReference type="Pfam" id="PF00884"/>
    </source>
</evidence>
<dbReference type="PANTHER" id="PTHR10342">
    <property type="entry name" value="ARYLSULFATASE"/>
    <property type="match status" value="1"/>
</dbReference>
<keyword evidence="1" id="KW-0479">Metal-binding</keyword>
<evidence type="ECO:0000313" key="5">
    <source>
        <dbReference type="EMBL" id="KAJ8612157.1"/>
    </source>
</evidence>
<dbReference type="Gene3D" id="3.40.720.10">
    <property type="entry name" value="Alkaline Phosphatase, subunit A"/>
    <property type="match status" value="1"/>
</dbReference>
<proteinExistence type="predicted"/>
<evidence type="ECO:0000256" key="2">
    <source>
        <dbReference type="ARBA" id="ARBA00022837"/>
    </source>
</evidence>
<dbReference type="InterPro" id="IPR000917">
    <property type="entry name" value="Sulfatase_N"/>
</dbReference>
<dbReference type="GO" id="GO:0046872">
    <property type="term" value="F:metal ion binding"/>
    <property type="evidence" value="ECO:0007669"/>
    <property type="project" value="UniProtKB-KW"/>
</dbReference>
<gene>
    <name evidence="5" type="ORF">CTAYLR_002481</name>
</gene>
<protein>
    <recommendedName>
        <fullName evidence="4">Sulfatase N-terminal domain-containing protein</fullName>
    </recommendedName>
</protein>
<evidence type="ECO:0000313" key="6">
    <source>
        <dbReference type="Proteomes" id="UP001230188"/>
    </source>
</evidence>
<dbReference type="InterPro" id="IPR047115">
    <property type="entry name" value="ARSB"/>
</dbReference>